<dbReference type="EMBL" id="SRLO01001830">
    <property type="protein sequence ID" value="TNN35100.1"/>
    <property type="molecule type" value="Genomic_DNA"/>
</dbReference>
<name>A0A4Z2F2I6_9TELE</name>
<gene>
    <name evidence="2" type="ORF">EYF80_054734</name>
</gene>
<evidence type="ECO:0000313" key="2">
    <source>
        <dbReference type="EMBL" id="TNN35100.1"/>
    </source>
</evidence>
<dbReference type="AlphaFoldDB" id="A0A4Z2F2I6"/>
<proteinExistence type="predicted"/>
<organism evidence="2 3">
    <name type="scientific">Liparis tanakae</name>
    <name type="common">Tanaka's snailfish</name>
    <dbReference type="NCBI Taxonomy" id="230148"/>
    <lineage>
        <taxon>Eukaryota</taxon>
        <taxon>Metazoa</taxon>
        <taxon>Chordata</taxon>
        <taxon>Craniata</taxon>
        <taxon>Vertebrata</taxon>
        <taxon>Euteleostomi</taxon>
        <taxon>Actinopterygii</taxon>
        <taxon>Neopterygii</taxon>
        <taxon>Teleostei</taxon>
        <taxon>Neoteleostei</taxon>
        <taxon>Acanthomorphata</taxon>
        <taxon>Eupercaria</taxon>
        <taxon>Perciformes</taxon>
        <taxon>Cottioidei</taxon>
        <taxon>Cottales</taxon>
        <taxon>Liparidae</taxon>
        <taxon>Liparis</taxon>
    </lineage>
</organism>
<feature type="region of interest" description="Disordered" evidence="1">
    <location>
        <begin position="36"/>
        <end position="67"/>
    </location>
</feature>
<dbReference type="Proteomes" id="UP000314294">
    <property type="component" value="Unassembled WGS sequence"/>
</dbReference>
<keyword evidence="3" id="KW-1185">Reference proteome</keyword>
<comment type="caution">
    <text evidence="2">The sequence shown here is derived from an EMBL/GenBank/DDBJ whole genome shotgun (WGS) entry which is preliminary data.</text>
</comment>
<feature type="region of interest" description="Disordered" evidence="1">
    <location>
        <begin position="1"/>
        <end position="21"/>
    </location>
</feature>
<reference evidence="2 3" key="1">
    <citation type="submission" date="2019-03" db="EMBL/GenBank/DDBJ databases">
        <title>First draft genome of Liparis tanakae, snailfish: a comprehensive survey of snailfish specific genes.</title>
        <authorList>
            <person name="Kim W."/>
            <person name="Song I."/>
            <person name="Jeong J.-H."/>
            <person name="Kim D."/>
            <person name="Kim S."/>
            <person name="Ryu S."/>
            <person name="Song J.Y."/>
            <person name="Lee S.K."/>
        </authorList>
    </citation>
    <scope>NUCLEOTIDE SEQUENCE [LARGE SCALE GENOMIC DNA]</scope>
    <source>
        <tissue evidence="2">Muscle</tissue>
    </source>
</reference>
<sequence>MSLCFGGLGRTRHRRSRRSEKERLLVDEPRVFVNPGFRDSASSPSYHKGAVFQPRARRHQSAAESSR</sequence>
<protein>
    <submittedName>
        <fullName evidence="2">Uncharacterized protein</fullName>
    </submittedName>
</protein>
<evidence type="ECO:0000256" key="1">
    <source>
        <dbReference type="SAM" id="MobiDB-lite"/>
    </source>
</evidence>
<accession>A0A4Z2F2I6</accession>
<evidence type="ECO:0000313" key="3">
    <source>
        <dbReference type="Proteomes" id="UP000314294"/>
    </source>
</evidence>